<feature type="transmembrane region" description="Helical" evidence="8">
    <location>
        <begin position="428"/>
        <end position="449"/>
    </location>
</feature>
<keyword evidence="4 8" id="KW-0812">Transmembrane</keyword>
<keyword evidence="7 8" id="KW-0472">Membrane</keyword>
<dbReference type="Proteomes" id="UP000051326">
    <property type="component" value="Unassembled WGS sequence"/>
</dbReference>
<evidence type="ECO:0000256" key="7">
    <source>
        <dbReference type="ARBA" id="ARBA00023136"/>
    </source>
</evidence>
<feature type="transmembrane region" description="Helical" evidence="8">
    <location>
        <begin position="224"/>
        <end position="247"/>
    </location>
</feature>
<evidence type="ECO:0000256" key="3">
    <source>
        <dbReference type="ARBA" id="ARBA00022670"/>
    </source>
</evidence>
<name>A0A0P1HKH8_9RHOB</name>
<dbReference type="InterPro" id="IPR014346">
    <property type="entry name" value="Prenyl_protease-related"/>
</dbReference>
<dbReference type="GO" id="GO:0080120">
    <property type="term" value="P:CAAX-box protein maturation"/>
    <property type="evidence" value="ECO:0007669"/>
    <property type="project" value="UniProtKB-ARBA"/>
</dbReference>
<feature type="transmembrane region" description="Helical" evidence="8">
    <location>
        <begin position="92"/>
        <end position="112"/>
    </location>
</feature>
<keyword evidence="6 8" id="KW-1133">Transmembrane helix</keyword>
<feature type="transmembrane region" description="Helical" evidence="8">
    <location>
        <begin position="369"/>
        <end position="388"/>
    </location>
</feature>
<keyword evidence="5" id="KW-0378">Hydrolase</keyword>
<dbReference type="InterPro" id="IPR003675">
    <property type="entry name" value="Rce1/LyrA-like_dom"/>
</dbReference>
<dbReference type="Pfam" id="PF02517">
    <property type="entry name" value="Rce1-like"/>
    <property type="match status" value="1"/>
</dbReference>
<evidence type="ECO:0000256" key="8">
    <source>
        <dbReference type="SAM" id="Phobius"/>
    </source>
</evidence>
<protein>
    <submittedName>
        <fullName evidence="10">Exosortase E/protease, VPEID-CTERM system</fullName>
    </submittedName>
</protein>
<dbReference type="GO" id="GO:0006508">
    <property type="term" value="P:proteolysis"/>
    <property type="evidence" value="ECO:0007669"/>
    <property type="project" value="UniProtKB-KW"/>
</dbReference>
<comment type="subcellular location">
    <subcellularLocation>
        <location evidence="1">Cell membrane</location>
        <topology evidence="1">Multi-pass membrane protein</topology>
    </subcellularLocation>
</comment>
<accession>A0A0P1HKH8</accession>
<feature type="transmembrane region" description="Helical" evidence="8">
    <location>
        <begin position="486"/>
        <end position="502"/>
    </location>
</feature>
<dbReference type="Pfam" id="PF09721">
    <property type="entry name" value="Exosortase_EpsH"/>
    <property type="match status" value="1"/>
</dbReference>
<evidence type="ECO:0000313" key="10">
    <source>
        <dbReference type="EMBL" id="CUH99086.1"/>
    </source>
</evidence>
<keyword evidence="2" id="KW-1003">Cell membrane</keyword>
<dbReference type="NCBIfam" id="TIGR04178">
    <property type="entry name" value="exo_archaeo"/>
    <property type="match status" value="1"/>
</dbReference>
<reference evidence="10 11" key="1">
    <citation type="submission" date="2015-09" db="EMBL/GenBank/DDBJ databases">
        <authorList>
            <consortium name="Swine Surveillance"/>
        </authorList>
    </citation>
    <scope>NUCLEOTIDE SEQUENCE [LARGE SCALE GENOMIC DNA]</scope>
    <source>
        <strain evidence="10 11">CECT 8399</strain>
    </source>
</reference>
<organism evidence="10 11">
    <name type="scientific">Leisingera aquaemixtae</name>
    <dbReference type="NCBI Taxonomy" id="1396826"/>
    <lineage>
        <taxon>Bacteria</taxon>
        <taxon>Pseudomonadati</taxon>
        <taxon>Pseudomonadota</taxon>
        <taxon>Alphaproteobacteria</taxon>
        <taxon>Rhodobacterales</taxon>
        <taxon>Roseobacteraceae</taxon>
        <taxon>Leisingera</taxon>
    </lineage>
</organism>
<feature type="transmembrane region" description="Helical" evidence="8">
    <location>
        <begin position="461"/>
        <end position="480"/>
    </location>
</feature>
<dbReference type="InterPro" id="IPR026392">
    <property type="entry name" value="Exo/Archaeosortase_dom"/>
</dbReference>
<feature type="transmembrane region" description="Helical" evidence="8">
    <location>
        <begin position="158"/>
        <end position="181"/>
    </location>
</feature>
<evidence type="ECO:0000259" key="9">
    <source>
        <dbReference type="Pfam" id="PF02517"/>
    </source>
</evidence>
<dbReference type="GO" id="GO:0004175">
    <property type="term" value="F:endopeptidase activity"/>
    <property type="evidence" value="ECO:0007669"/>
    <property type="project" value="UniProtKB-ARBA"/>
</dbReference>
<dbReference type="InterPro" id="IPR019127">
    <property type="entry name" value="Exosortase"/>
</dbReference>
<gene>
    <name evidence="10" type="ORF">PHA8399_01202</name>
</gene>
<feature type="transmembrane region" description="Helical" evidence="8">
    <location>
        <begin position="400"/>
        <end position="422"/>
    </location>
</feature>
<evidence type="ECO:0000313" key="11">
    <source>
        <dbReference type="Proteomes" id="UP000051326"/>
    </source>
</evidence>
<dbReference type="NCBIfam" id="TIGR03008">
    <property type="entry name" value="pepcterm_CAAX"/>
    <property type="match status" value="1"/>
</dbReference>
<evidence type="ECO:0000256" key="6">
    <source>
        <dbReference type="ARBA" id="ARBA00022989"/>
    </source>
</evidence>
<dbReference type="InterPro" id="IPR026420">
    <property type="entry name" value="Exo_VPEID"/>
</dbReference>
<dbReference type="RefSeq" id="WP_058285266.1">
    <property type="nucleotide sequence ID" value="NZ_CYSR01000011.1"/>
</dbReference>
<keyword evidence="3 10" id="KW-0645">Protease</keyword>
<feature type="domain" description="CAAX prenyl protease 2/Lysostaphin resistance protein A-like" evidence="9">
    <location>
        <begin position="428"/>
        <end position="519"/>
    </location>
</feature>
<evidence type="ECO:0000256" key="4">
    <source>
        <dbReference type="ARBA" id="ARBA00022692"/>
    </source>
</evidence>
<dbReference type="AlphaFoldDB" id="A0A0P1HKH8"/>
<feature type="transmembrane region" description="Helical" evidence="8">
    <location>
        <begin position="51"/>
        <end position="71"/>
    </location>
</feature>
<evidence type="ECO:0000256" key="2">
    <source>
        <dbReference type="ARBA" id="ARBA00022475"/>
    </source>
</evidence>
<sequence>MRQELILRPASMRLAVFLLVAVAEAAAIRLLTYDADQFFCGNVSAYTLCRGLRTLPLSVFFMCAAVVLMTVARPRLWHSYAHLAAAAPSRRLVPAGLHLLGLVLVLVPLWRLPLAQLEAQFSQAAPLFLAGGALALLGAALWLLPLRAWKQWLLGNGAFLPLVAAGFFLLPLVVEATGWLWGENRALTRLTFQAVSGVFALTGTELFTLPGERIIGLNDFSVRIASGCSGAEGVALVAVFMALYALLARRTLRMGPYWAVLFPVAVCLSWILNILRISALIWLGANVSPKLAVDGFHSYAGWLMFSLLAFAVLAIVHNMAFFHTGAAKPGARPGLPLRADPLFARIVPFILFMMSGTITPLLWENPADGYPLRVAFMLLGLALFWPALRAIDWRAGPADWLTGCAVAAMWLLLAPDTTASAAQAPDPFWILCRLLGTVLLVPVIEELFFRAYVLERAAGTSAAAPWRVLAGLALSSLLFAALHDRWLAGAAAGVAFGLLYLRTRRPGGAVQAHMLANAIIAAVAIATMNYDLI</sequence>
<feature type="transmembrane region" description="Helical" evidence="8">
    <location>
        <begin position="259"/>
        <end position="282"/>
    </location>
</feature>
<evidence type="ECO:0000256" key="1">
    <source>
        <dbReference type="ARBA" id="ARBA00004651"/>
    </source>
</evidence>
<evidence type="ECO:0000256" key="5">
    <source>
        <dbReference type="ARBA" id="ARBA00022801"/>
    </source>
</evidence>
<dbReference type="NCBIfam" id="TIGR04162">
    <property type="entry name" value="exo_VPEID"/>
    <property type="match status" value="1"/>
</dbReference>
<dbReference type="EMBL" id="CYSR01000011">
    <property type="protein sequence ID" value="CUH99086.1"/>
    <property type="molecule type" value="Genomic_DNA"/>
</dbReference>
<dbReference type="STRING" id="1396826.PHA8399_01202"/>
<feature type="transmembrane region" description="Helical" evidence="8">
    <location>
        <begin position="302"/>
        <end position="321"/>
    </location>
</feature>
<feature type="transmembrane region" description="Helical" evidence="8">
    <location>
        <begin position="514"/>
        <end position="530"/>
    </location>
</feature>
<feature type="transmembrane region" description="Helical" evidence="8">
    <location>
        <begin position="342"/>
        <end position="363"/>
    </location>
</feature>
<proteinExistence type="predicted"/>
<dbReference type="GO" id="GO:0005886">
    <property type="term" value="C:plasma membrane"/>
    <property type="evidence" value="ECO:0007669"/>
    <property type="project" value="UniProtKB-SubCell"/>
</dbReference>
<feature type="transmembrane region" description="Helical" evidence="8">
    <location>
        <begin position="124"/>
        <end position="146"/>
    </location>
</feature>